<evidence type="ECO:0000313" key="8">
    <source>
        <dbReference type="EMBL" id="QCW83122.1"/>
    </source>
</evidence>
<dbReference type="PANTHER" id="PTHR43065:SF50">
    <property type="entry name" value="HISTIDINE KINASE"/>
    <property type="match status" value="1"/>
</dbReference>
<dbReference type="PRINTS" id="PR00344">
    <property type="entry name" value="BCTRLSENSOR"/>
</dbReference>
<dbReference type="RefSeq" id="WP_017839011.1">
    <property type="nucleotide sequence ID" value="NZ_CP035467.1"/>
</dbReference>
<dbReference type="InterPro" id="IPR036097">
    <property type="entry name" value="HisK_dim/P_sf"/>
</dbReference>
<evidence type="ECO:0000259" key="7">
    <source>
        <dbReference type="PROSITE" id="PS50110"/>
    </source>
</evidence>
<dbReference type="AlphaFoldDB" id="A0A4P9UP02"/>
<dbReference type="SUPFAM" id="SSF47384">
    <property type="entry name" value="Homodimeric domain of signal transducing histidine kinase"/>
    <property type="match status" value="1"/>
</dbReference>
<dbReference type="SUPFAM" id="SSF52172">
    <property type="entry name" value="CheY-like"/>
    <property type="match status" value="1"/>
</dbReference>
<dbReference type="InterPro" id="IPR001789">
    <property type="entry name" value="Sig_transdc_resp-reg_receiver"/>
</dbReference>
<protein>
    <recommendedName>
        <fullName evidence="2">histidine kinase</fullName>
        <ecNumber evidence="2">2.7.13.3</ecNumber>
    </recommendedName>
</protein>
<keyword evidence="9" id="KW-1185">Reference proteome</keyword>
<dbReference type="SMART" id="SM00387">
    <property type="entry name" value="HATPase_c"/>
    <property type="match status" value="1"/>
</dbReference>
<evidence type="ECO:0000313" key="9">
    <source>
        <dbReference type="Proteomes" id="UP000305881"/>
    </source>
</evidence>
<reference evidence="9" key="1">
    <citation type="journal article" date="2019" name="J. Bacteriol.">
        <title>A Mutagenic Screen Identifies a TonB-Dependent Receptor Required for the Lanthanide Metal Switch in the Type I Methanotroph 'Methylotuvimicrobium buryatense' 5GB1C.</title>
        <authorList>
            <person name="Groom J.D."/>
            <person name="Ford S.M."/>
            <person name="Pesesky M.W."/>
            <person name="Lidstrom M.E."/>
        </authorList>
    </citation>
    <scope>NUCLEOTIDE SEQUENCE [LARGE SCALE GENOMIC DNA]</scope>
    <source>
        <strain evidence="9">5GB1C</strain>
    </source>
</reference>
<evidence type="ECO:0000256" key="1">
    <source>
        <dbReference type="ARBA" id="ARBA00000085"/>
    </source>
</evidence>
<dbReference type="InterPro" id="IPR036890">
    <property type="entry name" value="HATPase_C_sf"/>
</dbReference>
<dbReference type="STRING" id="675511.GCA_000341735_00363"/>
<dbReference type="EC" id="2.7.13.3" evidence="2"/>
<proteinExistence type="predicted"/>
<dbReference type="CDD" id="cd00082">
    <property type="entry name" value="HisKA"/>
    <property type="match status" value="1"/>
</dbReference>
<evidence type="ECO:0000256" key="3">
    <source>
        <dbReference type="ARBA" id="ARBA00022553"/>
    </source>
</evidence>
<keyword evidence="3 4" id="KW-0597">Phosphoprotein</keyword>
<dbReference type="SUPFAM" id="SSF55874">
    <property type="entry name" value="ATPase domain of HSP90 chaperone/DNA topoisomerase II/histidine kinase"/>
    <property type="match status" value="1"/>
</dbReference>
<dbReference type="Proteomes" id="UP000305881">
    <property type="component" value="Chromosome"/>
</dbReference>
<dbReference type="GO" id="GO:0000155">
    <property type="term" value="F:phosphorelay sensor kinase activity"/>
    <property type="evidence" value="ECO:0007669"/>
    <property type="project" value="InterPro"/>
</dbReference>
<dbReference type="Pfam" id="PF02518">
    <property type="entry name" value="HATPase_c"/>
    <property type="match status" value="1"/>
</dbReference>
<dbReference type="PROSITE" id="PS50110">
    <property type="entry name" value="RESPONSE_REGULATORY"/>
    <property type="match status" value="1"/>
</dbReference>
<evidence type="ECO:0000256" key="5">
    <source>
        <dbReference type="SAM" id="Coils"/>
    </source>
</evidence>
<dbReference type="PROSITE" id="PS50109">
    <property type="entry name" value="HIS_KIN"/>
    <property type="match status" value="1"/>
</dbReference>
<organism evidence="8 9">
    <name type="scientific">Methylotuvimicrobium buryatense</name>
    <name type="common">Methylomicrobium buryatense</name>
    <dbReference type="NCBI Taxonomy" id="95641"/>
    <lineage>
        <taxon>Bacteria</taxon>
        <taxon>Pseudomonadati</taxon>
        <taxon>Pseudomonadota</taxon>
        <taxon>Gammaproteobacteria</taxon>
        <taxon>Methylococcales</taxon>
        <taxon>Methylococcaceae</taxon>
        <taxon>Methylotuvimicrobium</taxon>
    </lineage>
</organism>
<name>A0A4P9UP02_METBY</name>
<dbReference type="Gene3D" id="1.10.287.130">
    <property type="match status" value="1"/>
</dbReference>
<dbReference type="Pfam" id="PF00072">
    <property type="entry name" value="Response_reg"/>
    <property type="match status" value="1"/>
</dbReference>
<evidence type="ECO:0000256" key="4">
    <source>
        <dbReference type="PROSITE-ProRule" id="PRU00169"/>
    </source>
</evidence>
<feature type="coiled-coil region" evidence="5">
    <location>
        <begin position="123"/>
        <end position="154"/>
    </location>
</feature>
<gene>
    <name evidence="8" type="ORF">EQU24_13415</name>
</gene>
<sequence>MSNDTTSINKRPSILIVDDESVNLSVFGQCLMTDYAVLVATSGAKALEIANNTSLDLILLDIMMPGMDGYEVIKALKSNPKTQDIPVIFVTALTSELDETFGFSLGAADYLYKPCNLSILSVRVNLQIELKKARERLQNQNIHLETELQKRMQEHQLIQSELMQSEKLAAIGQLAAGIAHEINNPLGFIFSNLNSFQEYALEIFDLIDQYDNQLSKCRPQPDCIEKLQALKQQKDWNFLREDIADLISESKEGLTRVRNIVRAFNQFTDDNGQNWQQYDIKQSLDTTLKVFVCSQNIQCRIRKEYGDTPEIECIPQLMNQVFLSLLTNAWQAVGESGEIIIRTGIDDKQIWVEIADDGPGINPNHMHRLFEPFFTTRPIGKGIGLGLSTANNIVRAHHGRIDVSSQIGEGASFKIWLPIHQTYD</sequence>
<dbReference type="PANTHER" id="PTHR43065">
    <property type="entry name" value="SENSOR HISTIDINE KINASE"/>
    <property type="match status" value="1"/>
</dbReference>
<keyword evidence="5" id="KW-0175">Coiled coil</keyword>
<comment type="catalytic activity">
    <reaction evidence="1">
        <text>ATP + protein L-histidine = ADP + protein N-phospho-L-histidine.</text>
        <dbReference type="EC" id="2.7.13.3"/>
    </reaction>
</comment>
<evidence type="ECO:0000259" key="6">
    <source>
        <dbReference type="PROSITE" id="PS50109"/>
    </source>
</evidence>
<dbReference type="OrthoDB" id="1931120at2"/>
<dbReference type="InterPro" id="IPR003661">
    <property type="entry name" value="HisK_dim/P_dom"/>
</dbReference>
<feature type="modified residue" description="4-aspartylphosphate" evidence="4">
    <location>
        <position position="61"/>
    </location>
</feature>
<dbReference type="Gene3D" id="3.30.565.10">
    <property type="entry name" value="Histidine kinase-like ATPase, C-terminal domain"/>
    <property type="match status" value="1"/>
</dbReference>
<dbReference type="KEGG" id="mbur:EQU24_13415"/>
<feature type="domain" description="Histidine kinase" evidence="6">
    <location>
        <begin position="177"/>
        <end position="421"/>
    </location>
</feature>
<dbReference type="EMBL" id="CP035467">
    <property type="protein sequence ID" value="QCW83122.1"/>
    <property type="molecule type" value="Genomic_DNA"/>
</dbReference>
<accession>A0A4P9UP02</accession>
<dbReference type="SMART" id="SM00448">
    <property type="entry name" value="REC"/>
    <property type="match status" value="1"/>
</dbReference>
<dbReference type="InterPro" id="IPR004358">
    <property type="entry name" value="Sig_transdc_His_kin-like_C"/>
</dbReference>
<dbReference type="Gene3D" id="3.40.50.2300">
    <property type="match status" value="1"/>
</dbReference>
<dbReference type="InterPro" id="IPR003594">
    <property type="entry name" value="HATPase_dom"/>
</dbReference>
<evidence type="ECO:0000256" key="2">
    <source>
        <dbReference type="ARBA" id="ARBA00012438"/>
    </source>
</evidence>
<dbReference type="InterPro" id="IPR011006">
    <property type="entry name" value="CheY-like_superfamily"/>
</dbReference>
<dbReference type="InterPro" id="IPR005467">
    <property type="entry name" value="His_kinase_dom"/>
</dbReference>
<feature type="domain" description="Response regulatory" evidence="7">
    <location>
        <begin position="13"/>
        <end position="128"/>
    </location>
</feature>